<evidence type="ECO:0000256" key="1">
    <source>
        <dbReference type="SAM" id="MobiDB-lite"/>
    </source>
</evidence>
<reference evidence="2 3" key="1">
    <citation type="submission" date="2019-09" db="EMBL/GenBank/DDBJ databases">
        <authorList>
            <person name="Chandra G."/>
            <person name="Truman W A."/>
        </authorList>
    </citation>
    <scope>NUCLEOTIDE SEQUENCE [LARGE SCALE GENOMIC DNA]</scope>
    <source>
        <strain evidence="2">PS655</strain>
    </source>
</reference>
<sequence>MNQSVHWHTPTLHVHDPRGLPVRNVGYLCKVARADAESRITRHGHDAVGRLTEQWDPRLFSTSPQPNLAHVYSLSGLPVSVDSVDAGWRLSLPGEAGQVVERWDARGNHWRILHDEQLRILSEASADQSSVETFTYADASADVDFNLCGQMTTLKDPAGTLNLQGFSLLGQVLVQTRTFDDSEAHTSRQTFGPLNQRLTHTDAGGHRQDFLYSVVGQLTQVALLRQGENVAKPIVASLQYNAAGQRVEQRAGNLVINRWRYDPANDWPITAQAGVTGQALLQNLEYAYDPVGNVLRIDDHTFEPVFFANRRIDGHRAFSYDSLYRLTAASGHEAATATDTPGRPAPSDPSNLHNYTQHYQYDRAGNLIELVHGRETTGYTRQMKVAPASNHALRWEAGDPPPDFAATFDAHGNQIKLRHGPELLWNARDQLRRVTLLTHNNDLPDDHESYLYSQGMRVSKRHETHNPAASHFHQVRYLPDLEIRTRDNGEELHVITLPGNVRYLHWRSAPPAQVENNQMRYSLDDHLGSGTTELDQDAHVISQETYYPFGGTAIWLPASSSAVDYKTVRYSGKEMDVSGLYYYGARYYAPWLQRWVSADPAGDVDGLNLYVMVGNNPLLYIDPDGRANNKFTRLIAKISGFASETDRFAEEFDNQKNSMTPEQRKNTTYLEYLKKGHGAWALGQGATFGGIAGTGIAYAINQYVPEVSVEVLGATLGPAISLIAGGALSYIRYRFFRSDVRLATALHSRKVKAVTQALDDVSNGKVPESVVNQLPIMHEALLNNVKETVSTWSVKNQWDFMKGLTADSTADEWIQRFLEIENRISDVAIAIDEVSHQAEVIAPPANEATNPVASRPNEAGSSGANQFVPNPVWRDSQSKEIKETFV</sequence>
<evidence type="ECO:0008006" key="4">
    <source>
        <dbReference type="Google" id="ProtNLM"/>
    </source>
</evidence>
<evidence type="ECO:0000313" key="3">
    <source>
        <dbReference type="Proteomes" id="UP000327167"/>
    </source>
</evidence>
<dbReference type="AlphaFoldDB" id="A0A5E6XI36"/>
<dbReference type="EMBL" id="CABVHJ010000025">
    <property type="protein sequence ID" value="VVN40454.1"/>
    <property type="molecule type" value="Genomic_DNA"/>
</dbReference>
<feature type="region of interest" description="Disordered" evidence="1">
    <location>
        <begin position="334"/>
        <end position="354"/>
    </location>
</feature>
<feature type="compositionally biased region" description="Basic and acidic residues" evidence="1">
    <location>
        <begin position="876"/>
        <end position="886"/>
    </location>
</feature>
<gene>
    <name evidence="2" type="ORF">PS655_05403</name>
</gene>
<feature type="region of interest" description="Disordered" evidence="1">
    <location>
        <begin position="845"/>
        <end position="886"/>
    </location>
</feature>
<dbReference type="InterPro" id="IPR050708">
    <property type="entry name" value="T6SS_VgrG/RHS"/>
</dbReference>
<evidence type="ECO:0000313" key="2">
    <source>
        <dbReference type="EMBL" id="VVN40454.1"/>
    </source>
</evidence>
<dbReference type="InterPro" id="IPR022385">
    <property type="entry name" value="Rhs_assc_core"/>
</dbReference>
<dbReference type="NCBIfam" id="TIGR03696">
    <property type="entry name" value="Rhs_assc_core"/>
    <property type="match status" value="1"/>
</dbReference>
<protein>
    <recommendedName>
        <fullName evidence="4">Toxin</fullName>
    </recommendedName>
</protein>
<dbReference type="PANTHER" id="PTHR32305:SF15">
    <property type="entry name" value="PROTEIN RHSA-RELATED"/>
    <property type="match status" value="1"/>
</dbReference>
<name>A0A5E6XI36_PSEFL</name>
<dbReference type="PANTHER" id="PTHR32305">
    <property type="match status" value="1"/>
</dbReference>
<feature type="compositionally biased region" description="Polar residues" evidence="1">
    <location>
        <begin position="859"/>
        <end position="868"/>
    </location>
</feature>
<organism evidence="2 3">
    <name type="scientific">Pseudomonas fluorescens</name>
    <dbReference type="NCBI Taxonomy" id="294"/>
    <lineage>
        <taxon>Bacteria</taxon>
        <taxon>Pseudomonadati</taxon>
        <taxon>Pseudomonadota</taxon>
        <taxon>Gammaproteobacteria</taxon>
        <taxon>Pseudomonadales</taxon>
        <taxon>Pseudomonadaceae</taxon>
        <taxon>Pseudomonas</taxon>
    </lineage>
</organism>
<dbReference type="Proteomes" id="UP000327167">
    <property type="component" value="Unassembled WGS sequence"/>
</dbReference>
<accession>A0A5E6XI36</accession>
<dbReference type="RefSeq" id="WP_150652554.1">
    <property type="nucleotide sequence ID" value="NZ_CABVHJ010000025.1"/>
</dbReference>
<proteinExistence type="predicted"/>
<dbReference type="Gene3D" id="2.180.10.10">
    <property type="entry name" value="RHS repeat-associated core"/>
    <property type="match status" value="1"/>
</dbReference>